<reference evidence="1 2" key="1">
    <citation type="submission" date="2020-10" db="EMBL/GenBank/DDBJ databases">
        <title>Connecting structure to function with the recovery of over 1000 high-quality activated sludge metagenome-assembled genomes encoding full-length rRNA genes using long-read sequencing.</title>
        <authorList>
            <person name="Singleton C.M."/>
            <person name="Petriglieri F."/>
            <person name="Kristensen J.M."/>
            <person name="Kirkegaard R.H."/>
            <person name="Michaelsen T.Y."/>
            <person name="Andersen M.H."/>
            <person name="Karst S.M."/>
            <person name="Dueholm M.S."/>
            <person name="Nielsen P.H."/>
            <person name="Albertsen M."/>
        </authorList>
    </citation>
    <scope>NUCLEOTIDE SEQUENCE [LARGE SCALE GENOMIC DNA]</scope>
    <source>
        <strain evidence="1">Lyne_18-Q3-R50-59_MAXAC.006</strain>
    </source>
</reference>
<gene>
    <name evidence="1" type="ORF">IPN02_01210</name>
</gene>
<proteinExistence type="predicted"/>
<name>A0A936TDD4_9ACTN</name>
<sequence>MAEQIGANIDGAVAVVDAIDGRIEPLQQSLDRVLPDVLRLVEVVDGKVQTIGADVSELSEALMVALRLIPGVRKSSRAADQLRRGSPG</sequence>
<evidence type="ECO:0000313" key="1">
    <source>
        <dbReference type="EMBL" id="MBK9295499.1"/>
    </source>
</evidence>
<organism evidence="1 2">
    <name type="scientific">Candidatus Neomicrothrix subdominans</name>
    <dbReference type="NCBI Taxonomy" id="2954438"/>
    <lineage>
        <taxon>Bacteria</taxon>
        <taxon>Bacillati</taxon>
        <taxon>Actinomycetota</taxon>
        <taxon>Acidimicrobiia</taxon>
        <taxon>Acidimicrobiales</taxon>
        <taxon>Microthrixaceae</taxon>
        <taxon>Candidatus Neomicrothrix</taxon>
    </lineage>
</organism>
<protein>
    <submittedName>
        <fullName evidence="1">Uncharacterized protein</fullName>
    </submittedName>
</protein>
<dbReference type="Proteomes" id="UP000727993">
    <property type="component" value="Unassembled WGS sequence"/>
</dbReference>
<accession>A0A936TDD4</accession>
<evidence type="ECO:0000313" key="2">
    <source>
        <dbReference type="Proteomes" id="UP000727993"/>
    </source>
</evidence>
<dbReference type="EMBL" id="JADJZA010000001">
    <property type="protein sequence ID" value="MBK9295499.1"/>
    <property type="molecule type" value="Genomic_DNA"/>
</dbReference>
<dbReference type="AlphaFoldDB" id="A0A936TDD4"/>
<comment type="caution">
    <text evidence="1">The sequence shown here is derived from an EMBL/GenBank/DDBJ whole genome shotgun (WGS) entry which is preliminary data.</text>
</comment>